<sequence length="97" mass="11458">MSTNSVKSVHGFESWAMGKIMVTEHPNREAMYRVFRLLWYTKEEVDFIALKEGAIIVKFGCMEDRDHILNLMPWLFDKCLFSIVPFEKGKDIDSYEF</sequence>
<organism evidence="2 3">
    <name type="scientific">Gossypium arboreum</name>
    <name type="common">Tree cotton</name>
    <name type="synonym">Gossypium nanking</name>
    <dbReference type="NCBI Taxonomy" id="29729"/>
    <lineage>
        <taxon>Eukaryota</taxon>
        <taxon>Viridiplantae</taxon>
        <taxon>Streptophyta</taxon>
        <taxon>Embryophyta</taxon>
        <taxon>Tracheophyta</taxon>
        <taxon>Spermatophyta</taxon>
        <taxon>Magnoliopsida</taxon>
        <taxon>eudicotyledons</taxon>
        <taxon>Gunneridae</taxon>
        <taxon>Pentapetalae</taxon>
        <taxon>rosids</taxon>
        <taxon>malvids</taxon>
        <taxon>Malvales</taxon>
        <taxon>Malvaceae</taxon>
        <taxon>Malvoideae</taxon>
        <taxon>Gossypium</taxon>
    </lineage>
</organism>
<dbReference type="Pfam" id="PF14111">
    <property type="entry name" value="DUF4283"/>
    <property type="match status" value="1"/>
</dbReference>
<proteinExistence type="predicted"/>
<dbReference type="Proteomes" id="UP001358586">
    <property type="component" value="Chromosome 2"/>
</dbReference>
<evidence type="ECO:0000313" key="3">
    <source>
        <dbReference type="Proteomes" id="UP001358586"/>
    </source>
</evidence>
<name>A0ABR0QUT3_GOSAR</name>
<protein>
    <recommendedName>
        <fullName evidence="1">DUF4283 domain-containing protein</fullName>
    </recommendedName>
</protein>
<dbReference type="InterPro" id="IPR025558">
    <property type="entry name" value="DUF4283"/>
</dbReference>
<evidence type="ECO:0000259" key="1">
    <source>
        <dbReference type="Pfam" id="PF14111"/>
    </source>
</evidence>
<reference evidence="2 3" key="1">
    <citation type="submission" date="2023-03" db="EMBL/GenBank/DDBJ databases">
        <title>WGS of Gossypium arboreum.</title>
        <authorList>
            <person name="Yu D."/>
        </authorList>
    </citation>
    <scope>NUCLEOTIDE SEQUENCE [LARGE SCALE GENOMIC DNA]</scope>
    <source>
        <tissue evidence="2">Leaf</tissue>
    </source>
</reference>
<keyword evidence="3" id="KW-1185">Reference proteome</keyword>
<comment type="caution">
    <text evidence="2">The sequence shown here is derived from an EMBL/GenBank/DDBJ whole genome shotgun (WGS) entry which is preliminary data.</text>
</comment>
<gene>
    <name evidence="2" type="ORF">PVK06_005141</name>
</gene>
<evidence type="ECO:0000313" key="2">
    <source>
        <dbReference type="EMBL" id="KAK5842751.1"/>
    </source>
</evidence>
<feature type="domain" description="DUF4283" evidence="1">
    <location>
        <begin position="21"/>
        <end position="85"/>
    </location>
</feature>
<dbReference type="EMBL" id="JARKNE010000002">
    <property type="protein sequence ID" value="KAK5842751.1"/>
    <property type="molecule type" value="Genomic_DNA"/>
</dbReference>
<accession>A0ABR0QUT3</accession>